<organism evidence="2 3">
    <name type="scientific">Phormidium yuhuli AB48</name>
    <dbReference type="NCBI Taxonomy" id="2940671"/>
    <lineage>
        <taxon>Bacteria</taxon>
        <taxon>Bacillati</taxon>
        <taxon>Cyanobacteriota</taxon>
        <taxon>Cyanophyceae</taxon>
        <taxon>Oscillatoriophycideae</taxon>
        <taxon>Oscillatoriales</taxon>
        <taxon>Oscillatoriaceae</taxon>
        <taxon>Phormidium</taxon>
        <taxon>Phormidium yuhuli</taxon>
    </lineage>
</organism>
<accession>A0ABY5AQ37</accession>
<dbReference type="EMBL" id="CP098611">
    <property type="protein sequence ID" value="USR90952.1"/>
    <property type="molecule type" value="Genomic_DNA"/>
</dbReference>
<keyword evidence="3" id="KW-1185">Reference proteome</keyword>
<protein>
    <submittedName>
        <fullName evidence="2">Panacea domain-containing protein</fullName>
    </submittedName>
</protein>
<reference evidence="2" key="1">
    <citation type="submission" date="2022-06" db="EMBL/GenBank/DDBJ databases">
        <title>Genome sequence of Phormidium yuhuli AB48 isolated from an industrial photobioreactor environment.</title>
        <authorList>
            <person name="Qiu Y."/>
            <person name="Noonan A.J.C."/>
            <person name="Dofher K."/>
            <person name="Koch M."/>
            <person name="Kieft B."/>
            <person name="Lin X."/>
            <person name="Ziels R.M."/>
            <person name="Hallam S.J."/>
        </authorList>
    </citation>
    <scope>NUCLEOTIDE SEQUENCE</scope>
    <source>
        <strain evidence="2">AB48</strain>
    </source>
</reference>
<dbReference type="Pfam" id="PF13274">
    <property type="entry name" value="SocA_Panacea"/>
    <property type="match status" value="1"/>
</dbReference>
<proteinExistence type="predicted"/>
<dbReference type="Proteomes" id="UP001056708">
    <property type="component" value="Chromosome"/>
</dbReference>
<evidence type="ECO:0000259" key="1">
    <source>
        <dbReference type="Pfam" id="PF13274"/>
    </source>
</evidence>
<sequence length="150" mass="17090">MIRTKGHITKTQLVKFLYLADLYSVKWTGQQLTDLEWCYYKHGPWNEEIDAALRLMESIILECQGDATLVKLREDGSTVKDIHLSDGLELMLENIRKEWAGAGNGKFDELIKYVYSTAPMVEAKRQSSSQDKAPLNLQLERDKLLAEIGG</sequence>
<name>A0ABY5AQ37_9CYAN</name>
<evidence type="ECO:0000313" key="2">
    <source>
        <dbReference type="EMBL" id="USR90952.1"/>
    </source>
</evidence>
<feature type="domain" description="Antitoxin SocA-like Panacea" evidence="1">
    <location>
        <begin position="13"/>
        <end position="55"/>
    </location>
</feature>
<dbReference type="RefSeq" id="WP_252662976.1">
    <property type="nucleotide sequence ID" value="NZ_CP098611.1"/>
</dbReference>
<evidence type="ECO:0000313" key="3">
    <source>
        <dbReference type="Proteomes" id="UP001056708"/>
    </source>
</evidence>
<dbReference type="InterPro" id="IPR025272">
    <property type="entry name" value="SocA_Panacea"/>
</dbReference>
<gene>
    <name evidence="2" type="ORF">NEA10_19350</name>
</gene>